<accession>A0ABP0JUV7</accession>
<protein>
    <submittedName>
        <fullName evidence="2">Uncharacterized protein</fullName>
    </submittedName>
</protein>
<feature type="compositionally biased region" description="Polar residues" evidence="1">
    <location>
        <begin position="30"/>
        <end position="47"/>
    </location>
</feature>
<evidence type="ECO:0000256" key="1">
    <source>
        <dbReference type="SAM" id="MobiDB-lite"/>
    </source>
</evidence>
<gene>
    <name evidence="2" type="ORF">CCMP2556_LOCUS12993</name>
</gene>
<dbReference type="EMBL" id="CAXAMN010006491">
    <property type="protein sequence ID" value="CAK9017769.1"/>
    <property type="molecule type" value="Genomic_DNA"/>
</dbReference>
<reference evidence="2 3" key="1">
    <citation type="submission" date="2024-02" db="EMBL/GenBank/DDBJ databases">
        <authorList>
            <person name="Chen Y."/>
            <person name="Shah S."/>
            <person name="Dougan E. K."/>
            <person name="Thang M."/>
            <person name="Chan C."/>
        </authorList>
    </citation>
    <scope>NUCLEOTIDE SEQUENCE [LARGE SCALE GENOMIC DNA]</scope>
</reference>
<organism evidence="2 3">
    <name type="scientific">Durusdinium trenchii</name>
    <dbReference type="NCBI Taxonomy" id="1381693"/>
    <lineage>
        <taxon>Eukaryota</taxon>
        <taxon>Sar</taxon>
        <taxon>Alveolata</taxon>
        <taxon>Dinophyceae</taxon>
        <taxon>Suessiales</taxon>
        <taxon>Symbiodiniaceae</taxon>
        <taxon>Durusdinium</taxon>
    </lineage>
</organism>
<feature type="region of interest" description="Disordered" evidence="1">
    <location>
        <begin position="1"/>
        <end position="67"/>
    </location>
</feature>
<name>A0ABP0JUV7_9DINO</name>
<dbReference type="Proteomes" id="UP001642484">
    <property type="component" value="Unassembled WGS sequence"/>
</dbReference>
<keyword evidence="3" id="KW-1185">Reference proteome</keyword>
<comment type="caution">
    <text evidence="2">The sequence shown here is derived from an EMBL/GenBank/DDBJ whole genome shotgun (WGS) entry which is preliminary data.</text>
</comment>
<feature type="compositionally biased region" description="Basic and acidic residues" evidence="1">
    <location>
        <begin position="48"/>
        <end position="64"/>
    </location>
</feature>
<evidence type="ECO:0000313" key="3">
    <source>
        <dbReference type="Proteomes" id="UP001642484"/>
    </source>
</evidence>
<feature type="compositionally biased region" description="Polar residues" evidence="1">
    <location>
        <begin position="1"/>
        <end position="11"/>
    </location>
</feature>
<evidence type="ECO:0000313" key="2">
    <source>
        <dbReference type="EMBL" id="CAK9017769.1"/>
    </source>
</evidence>
<sequence>MGCSSSLQTVRSDAPPSPGPPSPASGSTSIRPSMQSVQSGNSRCSTASRREVSFKEPRELKDEASEQGLRMQKYLELIEEHPEILERKVYRKRSRDLKATCVTSL</sequence>
<proteinExistence type="predicted"/>